<accession>A0A7X6N1B5</accession>
<comment type="caution">
    <text evidence="3">The sequence shown here is derived from an EMBL/GenBank/DDBJ whole genome shotgun (WGS) entry which is preliminary data.</text>
</comment>
<evidence type="ECO:0000313" key="3">
    <source>
        <dbReference type="EMBL" id="NKZ23996.1"/>
    </source>
</evidence>
<dbReference type="PANTHER" id="PTHR43693:SF1">
    <property type="entry name" value="PROTEIN PHOSPHATASE CHEZ"/>
    <property type="match status" value="1"/>
</dbReference>
<evidence type="ECO:0000256" key="2">
    <source>
        <dbReference type="ARBA" id="ARBA00022801"/>
    </source>
</evidence>
<dbReference type="GO" id="GO:0016787">
    <property type="term" value="F:hydrolase activity"/>
    <property type="evidence" value="ECO:0007669"/>
    <property type="project" value="UniProtKB-KW"/>
</dbReference>
<sequence>MKFDDVRLDSLREIINVGGGHAATSLAVLTGKRIEMAIPDVKLLDYQKLFTDLIGADQVVDAVYNQIEGDLTGVFLFVVSHETSDLLAQFMTGSRDVSLEIQQSALNELGNIIANSFLCAVGDLVGLNVQANVPTLMHDVFGALITSTYMELEQYDEQILVIRNEFKYAQQNLDASLFFIPASGNLEKMFDAIGL</sequence>
<dbReference type="GO" id="GO:0006935">
    <property type="term" value="P:chemotaxis"/>
    <property type="evidence" value="ECO:0007669"/>
    <property type="project" value="UniProtKB-KW"/>
</dbReference>
<reference evidence="3 4" key="1">
    <citation type="submission" date="2020-04" db="EMBL/GenBank/DDBJ databases">
        <title>MicrobeNet Type strains.</title>
        <authorList>
            <person name="Nicholson A.C."/>
        </authorList>
    </citation>
    <scope>NUCLEOTIDE SEQUENCE [LARGE SCALE GENOMIC DNA]</scope>
    <source>
        <strain evidence="3 4">CCUG 61472</strain>
    </source>
</reference>
<dbReference type="InterPro" id="IPR050992">
    <property type="entry name" value="CheZ_family_phosphatases"/>
</dbReference>
<keyword evidence="4" id="KW-1185">Reference proteome</keyword>
<gene>
    <name evidence="3" type="ORF">HF964_04120</name>
</gene>
<name>A0A7X6N1B5_9LACO</name>
<organism evidence="3 4">
    <name type="scientific">Periweissella fabalis</name>
    <dbReference type="NCBI Taxonomy" id="1070421"/>
    <lineage>
        <taxon>Bacteria</taxon>
        <taxon>Bacillati</taxon>
        <taxon>Bacillota</taxon>
        <taxon>Bacilli</taxon>
        <taxon>Lactobacillales</taxon>
        <taxon>Lactobacillaceae</taxon>
        <taxon>Periweissella</taxon>
    </lineage>
</organism>
<keyword evidence="1" id="KW-0145">Chemotaxis</keyword>
<dbReference type="SUPFAM" id="SSF103039">
    <property type="entry name" value="CheC-like"/>
    <property type="match status" value="1"/>
</dbReference>
<dbReference type="Proteomes" id="UP000549765">
    <property type="component" value="Unassembled WGS sequence"/>
</dbReference>
<dbReference type="Gene3D" id="3.40.1550.10">
    <property type="entry name" value="CheC-like"/>
    <property type="match status" value="1"/>
</dbReference>
<dbReference type="InterPro" id="IPR028976">
    <property type="entry name" value="CheC-like_sf"/>
</dbReference>
<proteinExistence type="predicted"/>
<evidence type="ECO:0000313" key="4">
    <source>
        <dbReference type="Proteomes" id="UP000549765"/>
    </source>
</evidence>
<evidence type="ECO:0000256" key="1">
    <source>
        <dbReference type="ARBA" id="ARBA00022500"/>
    </source>
</evidence>
<dbReference type="PANTHER" id="PTHR43693">
    <property type="entry name" value="PROTEIN PHOSPHATASE CHEZ"/>
    <property type="match status" value="1"/>
</dbReference>
<dbReference type="RefSeq" id="WP_168721798.1">
    <property type="nucleotide sequence ID" value="NZ_JAAXPN010000003.1"/>
</dbReference>
<dbReference type="CDD" id="cd17909">
    <property type="entry name" value="CheC_ClassI"/>
    <property type="match status" value="1"/>
</dbReference>
<protein>
    <submittedName>
        <fullName evidence="3">Chemotaxis protein CheC</fullName>
    </submittedName>
</protein>
<dbReference type="EMBL" id="JAAXPN010000003">
    <property type="protein sequence ID" value="NKZ23996.1"/>
    <property type="molecule type" value="Genomic_DNA"/>
</dbReference>
<dbReference type="AlphaFoldDB" id="A0A7X6N1B5"/>
<keyword evidence="2" id="KW-0378">Hydrolase</keyword>